<proteinExistence type="predicted"/>
<reference evidence="2" key="1">
    <citation type="journal article" date="2018" name="BMC Genomics">
        <title>Genomic insights into host adaptation between the wheat stripe rust pathogen (Puccinia striiformis f. sp. tritici) and the barley stripe rust pathogen (Puccinia striiformis f. sp. hordei).</title>
        <authorList>
            <person name="Xia C."/>
            <person name="Wang M."/>
            <person name="Yin C."/>
            <person name="Cornejo O.E."/>
            <person name="Hulbert S.H."/>
            <person name="Chen X."/>
        </authorList>
    </citation>
    <scope>NUCLEOTIDE SEQUENCE [LARGE SCALE GENOMIC DNA]</scope>
    <source>
        <strain evidence="2">93-210</strain>
    </source>
</reference>
<keyword evidence="2" id="KW-1185">Reference proteome</keyword>
<accession>A0ACC0E2V0</accession>
<gene>
    <name evidence="1" type="ORF">MJO28_011489</name>
</gene>
<dbReference type="EMBL" id="CM045875">
    <property type="protein sequence ID" value="KAI7943961.1"/>
    <property type="molecule type" value="Genomic_DNA"/>
</dbReference>
<protein>
    <submittedName>
        <fullName evidence="1">Uncharacterized protein</fullName>
    </submittedName>
</protein>
<evidence type="ECO:0000313" key="1">
    <source>
        <dbReference type="EMBL" id="KAI7943961.1"/>
    </source>
</evidence>
<reference evidence="1 2" key="3">
    <citation type="journal article" date="2022" name="Microbiol. Spectr.">
        <title>Folding features and dynamics of 3D genome architecture in plant fungal pathogens.</title>
        <authorList>
            <person name="Xia C."/>
        </authorList>
    </citation>
    <scope>NUCLEOTIDE SEQUENCE [LARGE SCALE GENOMIC DNA]</scope>
    <source>
        <strain evidence="1 2">93-210</strain>
    </source>
</reference>
<sequence>MIKLLSSRRVTDEALKKQALFTANLLTQVLSGHLVWPGADDHFPNFTYLTVCLNTASQLLTKERGSRSTLNSLILSPFYDSGGLQTILSLFNRYVAQK</sequence>
<name>A0ACC0E2V0_9BASI</name>
<reference evidence="2" key="2">
    <citation type="journal article" date="2018" name="Mol. Plant Microbe Interact.">
        <title>Genome sequence resources for the wheat stripe rust pathogen (Puccinia striiformis f. sp. tritici) and the barley stripe rust pathogen (Puccinia striiformis f. sp. hordei).</title>
        <authorList>
            <person name="Xia C."/>
            <person name="Wang M."/>
            <person name="Yin C."/>
            <person name="Cornejo O.E."/>
            <person name="Hulbert S.H."/>
            <person name="Chen X."/>
        </authorList>
    </citation>
    <scope>NUCLEOTIDE SEQUENCE [LARGE SCALE GENOMIC DNA]</scope>
    <source>
        <strain evidence="2">93-210</strain>
    </source>
</reference>
<dbReference type="Proteomes" id="UP001060170">
    <property type="component" value="Chromosome 11"/>
</dbReference>
<organism evidence="1 2">
    <name type="scientific">Puccinia striiformis f. sp. tritici</name>
    <dbReference type="NCBI Taxonomy" id="168172"/>
    <lineage>
        <taxon>Eukaryota</taxon>
        <taxon>Fungi</taxon>
        <taxon>Dikarya</taxon>
        <taxon>Basidiomycota</taxon>
        <taxon>Pucciniomycotina</taxon>
        <taxon>Pucciniomycetes</taxon>
        <taxon>Pucciniales</taxon>
        <taxon>Pucciniaceae</taxon>
        <taxon>Puccinia</taxon>
    </lineage>
</organism>
<evidence type="ECO:0000313" key="2">
    <source>
        <dbReference type="Proteomes" id="UP001060170"/>
    </source>
</evidence>
<comment type="caution">
    <text evidence="1">The sequence shown here is derived from an EMBL/GenBank/DDBJ whole genome shotgun (WGS) entry which is preliminary data.</text>
</comment>